<dbReference type="AlphaFoldDB" id="A0A0E2H9B8"/>
<gene>
    <name evidence="1" type="ORF">HMPREF1090_03001</name>
</gene>
<reference evidence="1 2" key="1">
    <citation type="submission" date="2013-01" db="EMBL/GenBank/DDBJ databases">
        <title>The Genome Sequence of Clostridium clostridioforme 90A8.</title>
        <authorList>
            <consortium name="The Broad Institute Genome Sequencing Platform"/>
            <person name="Earl A."/>
            <person name="Ward D."/>
            <person name="Feldgarden M."/>
            <person name="Gevers D."/>
            <person name="Courvalin P."/>
            <person name="Lambert T."/>
            <person name="Walker B."/>
            <person name="Young S.K."/>
            <person name="Zeng Q."/>
            <person name="Gargeya S."/>
            <person name="Fitzgerald M."/>
            <person name="Haas B."/>
            <person name="Abouelleil A."/>
            <person name="Alvarado L."/>
            <person name="Arachchi H.M."/>
            <person name="Berlin A.M."/>
            <person name="Chapman S.B."/>
            <person name="Dewar J."/>
            <person name="Goldberg J."/>
            <person name="Griggs A."/>
            <person name="Gujja S."/>
            <person name="Hansen M."/>
            <person name="Howarth C."/>
            <person name="Imamovic A."/>
            <person name="Larimer J."/>
            <person name="McCowan C."/>
            <person name="Murphy C."/>
            <person name="Neiman D."/>
            <person name="Pearson M."/>
            <person name="Priest M."/>
            <person name="Roberts A."/>
            <person name="Saif S."/>
            <person name="Shea T."/>
            <person name="Sisk P."/>
            <person name="Sykes S."/>
            <person name="Wortman J."/>
            <person name="Nusbaum C."/>
            <person name="Birren B."/>
        </authorList>
    </citation>
    <scope>NUCLEOTIDE SEQUENCE [LARGE SCALE GENOMIC DNA]</scope>
    <source>
        <strain evidence="1 2">90A8</strain>
    </source>
</reference>
<dbReference type="InterPro" id="IPR010064">
    <property type="entry name" value="HK97-gp10_tail"/>
</dbReference>
<comment type="caution">
    <text evidence="1">The sequence shown here is derived from an EMBL/GenBank/DDBJ whole genome shotgun (WGS) entry which is preliminary data.</text>
</comment>
<proteinExistence type="predicted"/>
<organism evidence="1 2">
    <name type="scientific">[Clostridium] clostridioforme 90A8</name>
    <dbReference type="NCBI Taxonomy" id="999408"/>
    <lineage>
        <taxon>Bacteria</taxon>
        <taxon>Bacillati</taxon>
        <taxon>Bacillota</taxon>
        <taxon>Clostridia</taxon>
        <taxon>Lachnospirales</taxon>
        <taxon>Lachnospiraceae</taxon>
        <taxon>Enterocloster</taxon>
    </lineage>
</organism>
<dbReference type="Proteomes" id="UP000013085">
    <property type="component" value="Unassembled WGS sequence"/>
</dbReference>
<evidence type="ECO:0008006" key="3">
    <source>
        <dbReference type="Google" id="ProtNLM"/>
    </source>
</evidence>
<dbReference type="PATRIC" id="fig|999408.3.peg.3239"/>
<dbReference type="HOGENOM" id="CLU_159915_0_0_9"/>
<evidence type="ECO:0000313" key="1">
    <source>
        <dbReference type="EMBL" id="ENZ13268.1"/>
    </source>
</evidence>
<protein>
    <recommendedName>
        <fullName evidence="3">HK97 gp10 family phage protein</fullName>
    </recommendedName>
</protein>
<dbReference type="Pfam" id="PF04883">
    <property type="entry name" value="HK97-gp10_like"/>
    <property type="match status" value="1"/>
</dbReference>
<name>A0A0E2H9B8_9FIRM</name>
<dbReference type="EMBL" id="AGYR01000034">
    <property type="protein sequence ID" value="ENZ13268.1"/>
    <property type="molecule type" value="Genomic_DNA"/>
</dbReference>
<evidence type="ECO:0000313" key="2">
    <source>
        <dbReference type="Proteomes" id="UP000013085"/>
    </source>
</evidence>
<sequence length="128" mass="13899">MSRNVSINEMGDAIMEELEKYAGLASDDLKAAVKETAASVRKDIQAGAPVDTGKYKKSWSVKNVHEDSESIDLVVHSRNRYQLAHLLEHGHVKRGGGRVPAQPHIAAAEERGNEKLVDTIKQKLGGGS</sequence>
<accession>A0A0E2H9B8</accession>
<dbReference type="RefSeq" id="WP_002593383.1">
    <property type="nucleotide sequence ID" value="NZ_KB850977.1"/>
</dbReference>